<dbReference type="InterPro" id="IPR050297">
    <property type="entry name" value="LipidA_mod_glycosyltrf_83"/>
</dbReference>
<feature type="transmembrane region" description="Helical" evidence="8">
    <location>
        <begin position="190"/>
        <end position="209"/>
    </location>
</feature>
<proteinExistence type="predicted"/>
<protein>
    <submittedName>
        <fullName evidence="10">Glycosyltransferase family 39 protein</fullName>
    </submittedName>
</protein>
<feature type="transmembrane region" description="Helical" evidence="8">
    <location>
        <begin position="289"/>
        <end position="309"/>
    </location>
</feature>
<evidence type="ECO:0000256" key="4">
    <source>
        <dbReference type="ARBA" id="ARBA00022679"/>
    </source>
</evidence>
<keyword evidence="3" id="KW-0328">Glycosyltransferase</keyword>
<feature type="domain" description="Glycosyltransferase RgtA/B/C/D-like" evidence="9">
    <location>
        <begin position="50"/>
        <end position="207"/>
    </location>
</feature>
<evidence type="ECO:0000256" key="6">
    <source>
        <dbReference type="ARBA" id="ARBA00022989"/>
    </source>
</evidence>
<comment type="subcellular location">
    <subcellularLocation>
        <location evidence="1">Cell membrane</location>
        <topology evidence="1">Multi-pass membrane protein</topology>
    </subcellularLocation>
</comment>
<evidence type="ECO:0000256" key="1">
    <source>
        <dbReference type="ARBA" id="ARBA00004651"/>
    </source>
</evidence>
<feature type="transmembrane region" description="Helical" evidence="8">
    <location>
        <begin position="43"/>
        <end position="62"/>
    </location>
</feature>
<dbReference type="EMBL" id="JBHRYQ010000001">
    <property type="protein sequence ID" value="MFC3811623.1"/>
    <property type="molecule type" value="Genomic_DNA"/>
</dbReference>
<evidence type="ECO:0000256" key="7">
    <source>
        <dbReference type="ARBA" id="ARBA00023136"/>
    </source>
</evidence>
<feature type="transmembrane region" description="Helical" evidence="8">
    <location>
        <begin position="124"/>
        <end position="141"/>
    </location>
</feature>
<evidence type="ECO:0000259" key="9">
    <source>
        <dbReference type="Pfam" id="PF13231"/>
    </source>
</evidence>
<comment type="caution">
    <text evidence="10">The sequence shown here is derived from an EMBL/GenBank/DDBJ whole genome shotgun (WGS) entry which is preliminary data.</text>
</comment>
<evidence type="ECO:0000256" key="5">
    <source>
        <dbReference type="ARBA" id="ARBA00022692"/>
    </source>
</evidence>
<keyword evidence="7 8" id="KW-0472">Membrane</keyword>
<dbReference type="PANTHER" id="PTHR33908:SF11">
    <property type="entry name" value="MEMBRANE PROTEIN"/>
    <property type="match status" value="1"/>
</dbReference>
<dbReference type="Pfam" id="PF13231">
    <property type="entry name" value="PMT_2"/>
    <property type="match status" value="1"/>
</dbReference>
<feature type="transmembrane region" description="Helical" evidence="8">
    <location>
        <begin position="147"/>
        <end position="178"/>
    </location>
</feature>
<sequence>MIKKYGLLLLFVFVKFLLQYQVIAPEFQLHRDEYLHLDQAHHLAWGYTSVPPLTSWVSWLIFQLGNSEFWVKFFPALFGVLTMVLIWKTVEALKGGVFAQVLAATTFVFSGFVRMNMLYQPNSFDILAWTACFYFLIKYLNSEESKWLYYLAAAFALGFLNKYNIVFLLIGLLPALAVSKHRVVFLKKEFYLAILMAFLLILPNVLWQLQNDFPVLHHMKQLTESQLVNQSRLSFLVEQLMFVIGSILLILGAFVALLVYKPFKTYRFLVLTYLITMAVYVYLKAKGYYAFGLYPVFYAFGAVFFEGILKATKKVWLRPALVVFPVLFFALIFRVAFPIYGPKDLDKILPKYKKYGLAKWEDGKEHTLPQDFADMLGWKPLAALVGSASLLLPENEYTLILCDNYGEAGAINFYSKNKHSEAVSFSGDYLNWFDLDRKIVHVILVQDPNDSDKERKRETPMFEEVIKIGEVNDAFAREYGSAVYVLKGAKVDVNQILRDELKAEKQH</sequence>
<keyword evidence="6 8" id="KW-1133">Transmembrane helix</keyword>
<keyword evidence="11" id="KW-1185">Reference proteome</keyword>
<feature type="transmembrane region" description="Helical" evidence="8">
    <location>
        <begin position="266"/>
        <end position="283"/>
    </location>
</feature>
<evidence type="ECO:0000313" key="11">
    <source>
        <dbReference type="Proteomes" id="UP001595616"/>
    </source>
</evidence>
<organism evidence="10 11">
    <name type="scientific">Lacihabitans lacunae</name>
    <dbReference type="NCBI Taxonomy" id="1028214"/>
    <lineage>
        <taxon>Bacteria</taxon>
        <taxon>Pseudomonadati</taxon>
        <taxon>Bacteroidota</taxon>
        <taxon>Cytophagia</taxon>
        <taxon>Cytophagales</taxon>
        <taxon>Leadbetterellaceae</taxon>
        <taxon>Lacihabitans</taxon>
    </lineage>
</organism>
<name>A0ABV7YWG2_9BACT</name>
<evidence type="ECO:0000256" key="2">
    <source>
        <dbReference type="ARBA" id="ARBA00022475"/>
    </source>
</evidence>
<feature type="transmembrane region" description="Helical" evidence="8">
    <location>
        <begin position="69"/>
        <end position="87"/>
    </location>
</feature>
<evidence type="ECO:0000256" key="3">
    <source>
        <dbReference type="ARBA" id="ARBA00022676"/>
    </source>
</evidence>
<dbReference type="Proteomes" id="UP001595616">
    <property type="component" value="Unassembled WGS sequence"/>
</dbReference>
<dbReference type="RefSeq" id="WP_379838459.1">
    <property type="nucleotide sequence ID" value="NZ_JBHRYQ010000001.1"/>
</dbReference>
<reference evidence="11" key="1">
    <citation type="journal article" date="2019" name="Int. J. Syst. Evol. Microbiol.">
        <title>The Global Catalogue of Microorganisms (GCM) 10K type strain sequencing project: providing services to taxonomists for standard genome sequencing and annotation.</title>
        <authorList>
            <consortium name="The Broad Institute Genomics Platform"/>
            <consortium name="The Broad Institute Genome Sequencing Center for Infectious Disease"/>
            <person name="Wu L."/>
            <person name="Ma J."/>
        </authorList>
    </citation>
    <scope>NUCLEOTIDE SEQUENCE [LARGE SCALE GENOMIC DNA]</scope>
    <source>
        <strain evidence="11">CECT 7956</strain>
    </source>
</reference>
<dbReference type="InterPro" id="IPR038731">
    <property type="entry name" value="RgtA/B/C-like"/>
</dbReference>
<feature type="transmembrane region" description="Helical" evidence="8">
    <location>
        <begin position="321"/>
        <end position="341"/>
    </location>
</feature>
<dbReference type="PANTHER" id="PTHR33908">
    <property type="entry name" value="MANNOSYLTRANSFERASE YKCB-RELATED"/>
    <property type="match status" value="1"/>
</dbReference>
<evidence type="ECO:0000256" key="8">
    <source>
        <dbReference type="SAM" id="Phobius"/>
    </source>
</evidence>
<feature type="transmembrane region" description="Helical" evidence="8">
    <location>
        <begin position="240"/>
        <end position="259"/>
    </location>
</feature>
<feature type="transmembrane region" description="Helical" evidence="8">
    <location>
        <begin position="93"/>
        <end position="112"/>
    </location>
</feature>
<evidence type="ECO:0000313" key="10">
    <source>
        <dbReference type="EMBL" id="MFC3811623.1"/>
    </source>
</evidence>
<gene>
    <name evidence="10" type="ORF">ACFOOI_13255</name>
</gene>
<keyword evidence="5 8" id="KW-0812">Transmembrane</keyword>
<accession>A0ABV7YWG2</accession>
<keyword evidence="2" id="KW-1003">Cell membrane</keyword>
<keyword evidence="4" id="KW-0808">Transferase</keyword>